<proteinExistence type="predicted"/>
<gene>
    <name evidence="2" type="primary">CCDC71</name>
</gene>
<organism evidence="2">
    <name type="scientific">Homo sapiens</name>
    <name type="common">Human</name>
    <dbReference type="NCBI Taxonomy" id="9606"/>
    <lineage>
        <taxon>Eukaryota</taxon>
        <taxon>Metazoa</taxon>
        <taxon>Chordata</taxon>
        <taxon>Craniata</taxon>
        <taxon>Vertebrata</taxon>
        <taxon>Euteleostomi</taxon>
        <taxon>Mammalia</taxon>
        <taxon>Eutheria</taxon>
        <taxon>Euarchontoglires</taxon>
        <taxon>Primates</taxon>
        <taxon>Haplorrhini</taxon>
        <taxon>Catarrhini</taxon>
        <taxon>Hominidae</taxon>
        <taxon>Homo</taxon>
    </lineage>
</organism>
<name>L8E8R9_HUMAN</name>
<feature type="signal peptide" evidence="1">
    <location>
        <begin position="1"/>
        <end position="20"/>
    </location>
</feature>
<evidence type="ECO:0000256" key="1">
    <source>
        <dbReference type="SAM" id="SignalP"/>
    </source>
</evidence>
<dbReference type="EMBL" id="HF584203">
    <property type="protein sequence ID" value="CCQ43700.1"/>
    <property type="molecule type" value="Genomic_DNA"/>
</dbReference>
<protein>
    <submittedName>
        <fullName evidence="2">Alternative protein CCDC71</fullName>
    </submittedName>
</protein>
<accession>L8E8R9</accession>
<dbReference type="OrthoDB" id="8522252at2759"/>
<dbReference type="ChiTaRS" id="CCDC71">
    <property type="organism name" value="human"/>
</dbReference>
<sequence length="86" mass="9511">MMASNLPSCAVVMSMAIVHAQLIPQARRNCKLVPLTQLPHHLQPVLPELPCGCLQVGPHCFPCRYLADWPKHPHQPLPSMLPPTCC</sequence>
<evidence type="ECO:0000313" key="2">
    <source>
        <dbReference type="EMBL" id="CCQ43700.1"/>
    </source>
</evidence>
<feature type="chain" id="PRO_5003987820" evidence="1">
    <location>
        <begin position="21"/>
        <end position="86"/>
    </location>
</feature>
<keyword evidence="1" id="KW-0732">Signal</keyword>
<dbReference type="AlphaFoldDB" id="L8E8R9"/>
<reference evidence="2" key="1">
    <citation type="journal article" date="2013" name="PLoS ONE">
        <title>Direct detection of alternative open reading frames translation products in human significantly expands the proteome.</title>
        <authorList>
            <person name="Vanderperre B."/>
            <person name="Lucier J.-F."/>
            <person name="Motard J."/>
            <person name="Tremblay G."/>
            <person name="Vanderperre S."/>
            <person name="Wisztorski M."/>
            <person name="Salzet M."/>
            <person name="Boisvert F.-M."/>
            <person name="Roucou X."/>
        </authorList>
    </citation>
    <scope>NUCLEOTIDE SEQUENCE</scope>
</reference>